<evidence type="ECO:0000256" key="1">
    <source>
        <dbReference type="ARBA" id="ARBA00004141"/>
    </source>
</evidence>
<keyword evidence="4" id="KW-0862">Zinc</keyword>
<dbReference type="PANTHER" id="PTHR45820:SF4">
    <property type="entry name" value="ZINC TRANSPORTER 63C, ISOFORM F"/>
    <property type="match status" value="1"/>
</dbReference>
<feature type="transmembrane region" description="Helical" evidence="8">
    <location>
        <begin position="115"/>
        <end position="135"/>
    </location>
</feature>
<feature type="transmembrane region" description="Helical" evidence="8">
    <location>
        <begin position="12"/>
        <end position="31"/>
    </location>
</feature>
<evidence type="ECO:0000256" key="8">
    <source>
        <dbReference type="SAM" id="Phobius"/>
    </source>
</evidence>
<dbReference type="Pfam" id="PF01545">
    <property type="entry name" value="Cation_efflux"/>
    <property type="match status" value="1"/>
</dbReference>
<evidence type="ECO:0000256" key="2">
    <source>
        <dbReference type="ARBA" id="ARBA00008873"/>
    </source>
</evidence>
<dbReference type="PANTHER" id="PTHR45820">
    <property type="entry name" value="FI23527P1"/>
    <property type="match status" value="1"/>
</dbReference>
<evidence type="ECO:0000256" key="3">
    <source>
        <dbReference type="ARBA" id="ARBA00022692"/>
    </source>
</evidence>
<dbReference type="GO" id="GO:0010312">
    <property type="term" value="P:detoxification of zinc ion"/>
    <property type="evidence" value="ECO:0007669"/>
    <property type="project" value="TreeGrafter"/>
</dbReference>
<evidence type="ECO:0000259" key="9">
    <source>
        <dbReference type="Pfam" id="PF01545"/>
    </source>
</evidence>
<keyword evidence="11" id="KW-1185">Reference proteome</keyword>
<evidence type="ECO:0000256" key="7">
    <source>
        <dbReference type="SAM" id="MobiDB-lite"/>
    </source>
</evidence>
<reference evidence="10 11" key="1">
    <citation type="journal article" date="2019" name="Commun. Biol.">
        <title>The bagworm genome reveals a unique fibroin gene that provides high tensile strength.</title>
        <authorList>
            <person name="Kono N."/>
            <person name="Nakamura H."/>
            <person name="Ohtoshi R."/>
            <person name="Tomita M."/>
            <person name="Numata K."/>
            <person name="Arakawa K."/>
        </authorList>
    </citation>
    <scope>NUCLEOTIDE SEQUENCE [LARGE SCALE GENOMIC DNA]</scope>
</reference>
<accession>A0A4C1VYN0</accession>
<dbReference type="InterPro" id="IPR002524">
    <property type="entry name" value="Cation_efflux"/>
</dbReference>
<dbReference type="GO" id="GO:0005385">
    <property type="term" value="F:zinc ion transmembrane transporter activity"/>
    <property type="evidence" value="ECO:0007669"/>
    <property type="project" value="TreeGrafter"/>
</dbReference>
<keyword evidence="6 8" id="KW-0472">Membrane</keyword>
<dbReference type="SUPFAM" id="SSF161111">
    <property type="entry name" value="Cation efflux protein transmembrane domain-like"/>
    <property type="match status" value="1"/>
</dbReference>
<organism evidence="10 11">
    <name type="scientific">Eumeta variegata</name>
    <name type="common">Bagworm moth</name>
    <name type="synonym">Eumeta japonica</name>
    <dbReference type="NCBI Taxonomy" id="151549"/>
    <lineage>
        <taxon>Eukaryota</taxon>
        <taxon>Metazoa</taxon>
        <taxon>Ecdysozoa</taxon>
        <taxon>Arthropoda</taxon>
        <taxon>Hexapoda</taxon>
        <taxon>Insecta</taxon>
        <taxon>Pterygota</taxon>
        <taxon>Neoptera</taxon>
        <taxon>Endopterygota</taxon>
        <taxon>Lepidoptera</taxon>
        <taxon>Glossata</taxon>
        <taxon>Ditrysia</taxon>
        <taxon>Tineoidea</taxon>
        <taxon>Psychidae</taxon>
        <taxon>Oiketicinae</taxon>
        <taxon>Eumeta</taxon>
    </lineage>
</organism>
<feature type="transmembrane region" description="Helical" evidence="8">
    <location>
        <begin position="77"/>
        <end position="95"/>
    </location>
</feature>
<dbReference type="AlphaFoldDB" id="A0A4C1VYN0"/>
<feature type="transmembrane region" description="Helical" evidence="8">
    <location>
        <begin position="37"/>
        <end position="56"/>
    </location>
</feature>
<dbReference type="NCBIfam" id="TIGR01297">
    <property type="entry name" value="CDF"/>
    <property type="match status" value="1"/>
</dbReference>
<dbReference type="GO" id="GO:0006882">
    <property type="term" value="P:intracellular zinc ion homeostasis"/>
    <property type="evidence" value="ECO:0007669"/>
    <property type="project" value="TreeGrafter"/>
</dbReference>
<gene>
    <name evidence="10" type="ORF">EVAR_30534_1</name>
</gene>
<evidence type="ECO:0000256" key="5">
    <source>
        <dbReference type="ARBA" id="ARBA00022989"/>
    </source>
</evidence>
<dbReference type="GO" id="GO:0016020">
    <property type="term" value="C:membrane"/>
    <property type="evidence" value="ECO:0007669"/>
    <property type="project" value="UniProtKB-SubCell"/>
</dbReference>
<dbReference type="InterPro" id="IPR058533">
    <property type="entry name" value="Cation_efflux_TM"/>
</dbReference>
<comment type="subcellular location">
    <subcellularLocation>
        <location evidence="1">Membrane</location>
        <topology evidence="1">Multi-pass membrane protein</topology>
    </subcellularLocation>
</comment>
<dbReference type="Proteomes" id="UP000299102">
    <property type="component" value="Unassembled WGS sequence"/>
</dbReference>
<protein>
    <recommendedName>
        <fullName evidence="9">Cation efflux protein transmembrane domain-containing protein</fullName>
    </recommendedName>
</protein>
<name>A0A4C1VYN0_EUMVA</name>
<comment type="similarity">
    <text evidence="2">Belongs to the cation diffusion facilitator (CDF) transporter (TC 2.A.4) family. SLC30A subfamily.</text>
</comment>
<evidence type="ECO:0000256" key="6">
    <source>
        <dbReference type="ARBA" id="ARBA00023136"/>
    </source>
</evidence>
<dbReference type="Gene3D" id="1.20.1510.10">
    <property type="entry name" value="Cation efflux protein transmembrane domain"/>
    <property type="match status" value="1"/>
</dbReference>
<sequence length="289" mass="31555">MGRYTGKKCRLLSMLWLTGSFFVIELVVGYVTNSMALVADSFHMLSDVAALVVAFLSVKMSPKKWSKNTFGWARAEVLGALVNAVFLVALCFSIVVEAMKRFTKEHEIHEPELLVAVGTLGLLVNIVGLFLFHVFDSSPILNFRPGSLSDSDSGYFLDFTPSPAFNSNSATHPSSNLYQTEEHGSSHTHSHSHGGHITVAPPANVRHLSEVVNSNANIALGHNTTDTEETDEMVPPNKRNKTSSNQTPRRKTTDPGYLNMKGVFLHVLSDALEVEPGLKSKAGITSVSW</sequence>
<keyword evidence="5 8" id="KW-1133">Transmembrane helix</keyword>
<evidence type="ECO:0000256" key="4">
    <source>
        <dbReference type="ARBA" id="ARBA00022833"/>
    </source>
</evidence>
<dbReference type="OrthoDB" id="29444at2759"/>
<proteinExistence type="inferred from homology"/>
<feature type="compositionally biased region" description="Polar residues" evidence="7">
    <location>
        <begin position="167"/>
        <end position="179"/>
    </location>
</feature>
<dbReference type="InterPro" id="IPR027469">
    <property type="entry name" value="Cation_efflux_TMD_sf"/>
</dbReference>
<feature type="region of interest" description="Disordered" evidence="7">
    <location>
        <begin position="167"/>
        <end position="200"/>
    </location>
</feature>
<evidence type="ECO:0000313" key="10">
    <source>
        <dbReference type="EMBL" id="GBP43700.1"/>
    </source>
</evidence>
<comment type="caution">
    <text evidence="10">The sequence shown here is derived from an EMBL/GenBank/DDBJ whole genome shotgun (WGS) entry which is preliminary data.</text>
</comment>
<evidence type="ECO:0000313" key="11">
    <source>
        <dbReference type="Proteomes" id="UP000299102"/>
    </source>
</evidence>
<feature type="region of interest" description="Disordered" evidence="7">
    <location>
        <begin position="218"/>
        <end position="256"/>
    </location>
</feature>
<dbReference type="STRING" id="151549.A0A4C1VYN0"/>
<feature type="domain" description="Cation efflux protein transmembrane" evidence="9">
    <location>
        <begin position="13"/>
        <end position="270"/>
    </location>
</feature>
<dbReference type="EMBL" id="BGZK01000440">
    <property type="protein sequence ID" value="GBP43700.1"/>
    <property type="molecule type" value="Genomic_DNA"/>
</dbReference>
<keyword evidence="3 8" id="KW-0812">Transmembrane</keyword>